<sequence length="170" mass="19870">MITLYLISPQALNFLLFRRIVTGYNSKYISLYEAAVSRDCTTINFTLNIARDITADVWLRVTMGQRVSKSGNAYRDVFTYKVNMCQVLGRGKGHSLIHLWMDNVLRQSNFPRSCPLKEGNYYMRNIRSEKDTVPRFIRSGSFRIDSSVYVRDWHNVNLTDTVFYVDIKMK</sequence>
<evidence type="ECO:0000313" key="2">
    <source>
        <dbReference type="EMBL" id="KAI8037712.1"/>
    </source>
</evidence>
<organism evidence="2 3">
    <name type="scientific">Drosophila gunungcola</name>
    <name type="common">fruit fly</name>
    <dbReference type="NCBI Taxonomy" id="103775"/>
    <lineage>
        <taxon>Eukaryota</taxon>
        <taxon>Metazoa</taxon>
        <taxon>Ecdysozoa</taxon>
        <taxon>Arthropoda</taxon>
        <taxon>Hexapoda</taxon>
        <taxon>Insecta</taxon>
        <taxon>Pterygota</taxon>
        <taxon>Neoptera</taxon>
        <taxon>Endopterygota</taxon>
        <taxon>Diptera</taxon>
        <taxon>Brachycera</taxon>
        <taxon>Muscomorpha</taxon>
        <taxon>Ephydroidea</taxon>
        <taxon>Drosophilidae</taxon>
        <taxon>Drosophila</taxon>
        <taxon>Sophophora</taxon>
    </lineage>
</organism>
<evidence type="ECO:0000313" key="3">
    <source>
        <dbReference type="Proteomes" id="UP001059596"/>
    </source>
</evidence>
<reference evidence="2" key="1">
    <citation type="journal article" date="2023" name="Genome Biol. Evol.">
        <title>Long-read-based Genome Assembly of Drosophila gunungcola Reveals Fewer Chemosensory Genes in Flower-breeding Species.</title>
        <authorList>
            <person name="Negi A."/>
            <person name="Liao B.Y."/>
            <person name="Yeh S.D."/>
        </authorList>
    </citation>
    <scope>NUCLEOTIDE SEQUENCE</scope>
    <source>
        <strain evidence="2">Sukarami</strain>
    </source>
</reference>
<dbReference type="PANTHER" id="PTHR20898:SF0">
    <property type="entry name" value="DAEDALUS ON 3-RELATED"/>
    <property type="match status" value="1"/>
</dbReference>
<accession>A0A9Q0BM99</accession>
<dbReference type="AlphaFoldDB" id="A0A9Q0BM99"/>
<dbReference type="Proteomes" id="UP001059596">
    <property type="component" value="Unassembled WGS sequence"/>
</dbReference>
<dbReference type="PANTHER" id="PTHR20898">
    <property type="entry name" value="DAEDALUS ON 3-RELATED-RELATED"/>
    <property type="match status" value="1"/>
</dbReference>
<proteinExistence type="predicted"/>
<dbReference type="SUPFAM" id="SSF63707">
    <property type="entry name" value="Ganglioside M2 (gm2) activator"/>
    <property type="match status" value="1"/>
</dbReference>
<dbReference type="Pfam" id="PF06477">
    <property type="entry name" value="DUF1091"/>
    <property type="match status" value="1"/>
</dbReference>
<evidence type="ECO:0000256" key="1">
    <source>
        <dbReference type="ARBA" id="ARBA00022729"/>
    </source>
</evidence>
<comment type="caution">
    <text evidence="2">The sequence shown here is derived from an EMBL/GenBank/DDBJ whole genome shotgun (WGS) entry which is preliminary data.</text>
</comment>
<protein>
    <submittedName>
        <fullName evidence="2">Uncharacterized protein</fullName>
    </submittedName>
</protein>
<keyword evidence="3" id="KW-1185">Reference proteome</keyword>
<dbReference type="EMBL" id="JAMKOV010000010">
    <property type="protein sequence ID" value="KAI8037712.1"/>
    <property type="molecule type" value="Genomic_DNA"/>
</dbReference>
<dbReference type="Gene3D" id="2.70.220.10">
    <property type="entry name" value="Ganglioside GM2 activator"/>
    <property type="match status" value="1"/>
</dbReference>
<dbReference type="InterPro" id="IPR036846">
    <property type="entry name" value="GM2-AP_sf"/>
</dbReference>
<name>A0A9Q0BM99_9MUSC</name>
<keyword evidence="1" id="KW-0732">Signal</keyword>
<dbReference type="InterPro" id="IPR010512">
    <property type="entry name" value="DUF1091"/>
</dbReference>
<dbReference type="SMART" id="SM00697">
    <property type="entry name" value="DM8"/>
    <property type="match status" value="1"/>
</dbReference>
<gene>
    <name evidence="2" type="ORF">M5D96_009212</name>
</gene>